<comment type="function">
    <text evidence="1 15">Converts 2,5-diamino-6-(ribosylamino)-4(3h)-pyrimidinone 5'-phosphate into 5-amino-6-(ribosylamino)-2,4(1h,3h)-pyrimidinedione 5'-phosphate.</text>
</comment>
<evidence type="ECO:0000256" key="15">
    <source>
        <dbReference type="PIRNR" id="PIRNR006769"/>
    </source>
</evidence>
<feature type="binding site" evidence="17">
    <location>
        <position position="185"/>
    </location>
    <ligand>
        <name>substrate</name>
    </ligand>
</feature>
<dbReference type="InterPro" id="IPR002125">
    <property type="entry name" value="CMP_dCMP_dom"/>
</dbReference>
<evidence type="ECO:0000256" key="14">
    <source>
        <dbReference type="ARBA" id="ARBA00049886"/>
    </source>
</evidence>
<feature type="binding site" evidence="18">
    <location>
        <position position="85"/>
    </location>
    <ligand>
        <name>Zn(2+)</name>
        <dbReference type="ChEBI" id="CHEBI:29105"/>
        <note>catalytic</note>
    </ligand>
</feature>
<feature type="binding site" evidence="17">
    <location>
        <position position="169"/>
    </location>
    <ligand>
        <name>NADP(+)</name>
        <dbReference type="ChEBI" id="CHEBI:58349"/>
    </ligand>
</feature>
<dbReference type="Gene3D" id="3.40.140.10">
    <property type="entry name" value="Cytidine Deaminase, domain 2"/>
    <property type="match status" value="1"/>
</dbReference>
<evidence type="ECO:0000313" key="21">
    <source>
        <dbReference type="Proteomes" id="UP000215383"/>
    </source>
</evidence>
<dbReference type="InterPro" id="IPR011549">
    <property type="entry name" value="RibD_C"/>
</dbReference>
<keyword evidence="12" id="KW-0511">Multifunctional enzyme</keyword>
<dbReference type="InterPro" id="IPR024072">
    <property type="entry name" value="DHFR-like_dom_sf"/>
</dbReference>
<dbReference type="Pfam" id="PF01872">
    <property type="entry name" value="RibD_C"/>
    <property type="match status" value="1"/>
</dbReference>
<keyword evidence="21" id="KW-1185">Reference proteome</keyword>
<dbReference type="PIRSF" id="PIRSF006769">
    <property type="entry name" value="RibD"/>
    <property type="match status" value="1"/>
</dbReference>
<feature type="binding site" evidence="17">
    <location>
        <position position="201"/>
    </location>
    <ligand>
        <name>NADP(+)</name>
        <dbReference type="ChEBI" id="CHEBI:58349"/>
    </ligand>
</feature>
<dbReference type="PANTHER" id="PTHR38011:SF7">
    <property type="entry name" value="2,5-DIAMINO-6-RIBOSYLAMINO-4(3H)-PYRIMIDINONE 5'-PHOSPHATE REDUCTASE"/>
    <property type="match status" value="1"/>
</dbReference>
<evidence type="ECO:0000256" key="6">
    <source>
        <dbReference type="ARBA" id="ARBA00022619"/>
    </source>
</evidence>
<feature type="binding site" evidence="17">
    <location>
        <position position="294"/>
    </location>
    <ligand>
        <name>substrate</name>
    </ligand>
</feature>
<dbReference type="EMBL" id="LT906446">
    <property type="protein sequence ID" value="SNV00682.1"/>
    <property type="molecule type" value="Genomic_DNA"/>
</dbReference>
<feature type="domain" description="CMP/dCMP-type deaminase" evidence="19">
    <location>
        <begin position="2"/>
        <end position="124"/>
    </location>
</feature>
<evidence type="ECO:0000256" key="7">
    <source>
        <dbReference type="ARBA" id="ARBA00022723"/>
    </source>
</evidence>
<dbReference type="InterPro" id="IPR004794">
    <property type="entry name" value="Eubact_RibD"/>
</dbReference>
<dbReference type="GO" id="GO:0009231">
    <property type="term" value="P:riboflavin biosynthetic process"/>
    <property type="evidence" value="ECO:0007669"/>
    <property type="project" value="UniProtKB-UniPathway"/>
</dbReference>
<feature type="binding site" evidence="17">
    <location>
        <begin position="296"/>
        <end position="302"/>
    </location>
    <ligand>
        <name>NADP(+)</name>
        <dbReference type="ChEBI" id="CHEBI:58349"/>
    </ligand>
</feature>
<evidence type="ECO:0000256" key="3">
    <source>
        <dbReference type="ARBA" id="ARBA00004910"/>
    </source>
</evidence>
<dbReference type="FunFam" id="3.40.140.10:FF:000025">
    <property type="entry name" value="Riboflavin biosynthesis protein RibD"/>
    <property type="match status" value="1"/>
</dbReference>
<keyword evidence="6 15" id="KW-0686">Riboflavin biosynthesis</keyword>
<feature type="active site" description="Proton donor" evidence="16">
    <location>
        <position position="53"/>
    </location>
</feature>
<organism evidence="20 21">
    <name type="scientific">Megamonas hypermegale</name>
    <dbReference type="NCBI Taxonomy" id="158847"/>
    <lineage>
        <taxon>Bacteria</taxon>
        <taxon>Bacillati</taxon>
        <taxon>Bacillota</taxon>
        <taxon>Negativicutes</taxon>
        <taxon>Selenomonadales</taxon>
        <taxon>Selenomonadaceae</taxon>
        <taxon>Megamonas</taxon>
    </lineage>
</organism>
<evidence type="ECO:0000256" key="1">
    <source>
        <dbReference type="ARBA" id="ARBA00002151"/>
    </source>
</evidence>
<evidence type="ECO:0000256" key="17">
    <source>
        <dbReference type="PIRSR" id="PIRSR006769-2"/>
    </source>
</evidence>
<dbReference type="SUPFAM" id="SSF53927">
    <property type="entry name" value="Cytidine deaminase-like"/>
    <property type="match status" value="1"/>
</dbReference>
<dbReference type="PROSITE" id="PS51747">
    <property type="entry name" value="CYT_DCMP_DEAMINASES_2"/>
    <property type="match status" value="1"/>
</dbReference>
<comment type="cofactor">
    <cofactor evidence="15 18">
        <name>Zn(2+)</name>
        <dbReference type="ChEBI" id="CHEBI:29105"/>
    </cofactor>
    <text evidence="15 18">Binds 1 zinc ion.</text>
</comment>
<evidence type="ECO:0000256" key="4">
    <source>
        <dbReference type="ARBA" id="ARBA00005259"/>
    </source>
</evidence>
<dbReference type="EC" id="1.1.1.193" evidence="15"/>
<dbReference type="UniPathway" id="UPA00275">
    <property type="reaction ID" value="UER00401"/>
</dbReference>
<evidence type="ECO:0000256" key="13">
    <source>
        <dbReference type="ARBA" id="ARBA00049861"/>
    </source>
</evidence>
<evidence type="ECO:0000256" key="12">
    <source>
        <dbReference type="ARBA" id="ARBA00023268"/>
    </source>
</evidence>
<comment type="catalytic activity">
    <reaction evidence="13 15">
        <text>5-amino-6-(5-phospho-D-ribitylamino)uracil + NADP(+) = 5-amino-6-(5-phospho-D-ribosylamino)uracil + NADPH + H(+)</text>
        <dbReference type="Rhea" id="RHEA:17845"/>
        <dbReference type="ChEBI" id="CHEBI:15378"/>
        <dbReference type="ChEBI" id="CHEBI:57783"/>
        <dbReference type="ChEBI" id="CHEBI:58349"/>
        <dbReference type="ChEBI" id="CHEBI:58421"/>
        <dbReference type="ChEBI" id="CHEBI:58453"/>
        <dbReference type="EC" id="1.1.1.193"/>
    </reaction>
</comment>
<feature type="binding site" evidence="17">
    <location>
        <position position="205"/>
    </location>
    <ligand>
        <name>substrate</name>
    </ligand>
</feature>
<dbReference type="InterPro" id="IPR050765">
    <property type="entry name" value="Riboflavin_Biosynth_HTPR"/>
</dbReference>
<dbReference type="eggNOG" id="COG1985">
    <property type="taxonomic scope" value="Bacteria"/>
</dbReference>
<comment type="similarity">
    <text evidence="5 15">In the C-terminal section; belongs to the HTP reductase family.</text>
</comment>
<evidence type="ECO:0000256" key="11">
    <source>
        <dbReference type="ARBA" id="ARBA00023002"/>
    </source>
</evidence>
<gene>
    <name evidence="20" type="primary">ribD</name>
    <name evidence="20" type="ORF">SAMEA4364220_01342</name>
</gene>
<feature type="binding site" evidence="18">
    <location>
        <position position="51"/>
    </location>
    <ligand>
        <name>Zn(2+)</name>
        <dbReference type="ChEBI" id="CHEBI:29105"/>
        <note>catalytic</note>
    </ligand>
</feature>
<keyword evidence="7 15" id="KW-0479">Metal-binding</keyword>
<feature type="binding site" evidence="17">
    <location>
        <position position="208"/>
    </location>
    <ligand>
        <name>substrate</name>
    </ligand>
</feature>
<evidence type="ECO:0000256" key="10">
    <source>
        <dbReference type="ARBA" id="ARBA00022857"/>
    </source>
</evidence>
<evidence type="ECO:0000256" key="8">
    <source>
        <dbReference type="ARBA" id="ARBA00022801"/>
    </source>
</evidence>
<dbReference type="GO" id="GO:0008703">
    <property type="term" value="F:5-amino-6-(5-phosphoribosylamino)uracil reductase activity"/>
    <property type="evidence" value="ECO:0007669"/>
    <property type="project" value="UniProtKB-EC"/>
</dbReference>
<feature type="binding site" evidence="17">
    <location>
        <position position="171"/>
    </location>
    <ligand>
        <name>NADP(+)</name>
        <dbReference type="ChEBI" id="CHEBI:58349"/>
    </ligand>
</feature>
<comment type="pathway">
    <text evidence="3 15">Cofactor biosynthesis; riboflavin biosynthesis; 5-amino-6-(D-ribitylamino)uracil from GTP: step 3/4.</text>
</comment>
<comment type="pathway">
    <text evidence="2 15">Cofactor biosynthesis; riboflavin biosynthesis; 5-amino-6-(D-ribitylamino)uracil from GTP: step 2/4.</text>
</comment>
<evidence type="ECO:0000259" key="19">
    <source>
        <dbReference type="PROSITE" id="PS51747"/>
    </source>
</evidence>
<feature type="binding site" evidence="18">
    <location>
        <position position="76"/>
    </location>
    <ligand>
        <name>Zn(2+)</name>
        <dbReference type="ChEBI" id="CHEBI:29105"/>
        <note>catalytic</note>
    </ligand>
</feature>
<dbReference type="NCBIfam" id="TIGR00227">
    <property type="entry name" value="ribD_Cterm"/>
    <property type="match status" value="1"/>
</dbReference>
<evidence type="ECO:0000313" key="20">
    <source>
        <dbReference type="EMBL" id="SNV00682.1"/>
    </source>
</evidence>
<dbReference type="CDD" id="cd01284">
    <property type="entry name" value="Riboflavin_deaminase-reductase"/>
    <property type="match status" value="1"/>
</dbReference>
<feature type="binding site" evidence="17">
    <location>
        <position position="222"/>
    </location>
    <ligand>
        <name>NADP(+)</name>
        <dbReference type="ChEBI" id="CHEBI:58349"/>
    </ligand>
</feature>
<dbReference type="EC" id="3.5.4.26" evidence="15"/>
<dbReference type="InterPro" id="IPR016192">
    <property type="entry name" value="APOBEC/CMP_deaminase_Zn-bd"/>
</dbReference>
<evidence type="ECO:0000256" key="9">
    <source>
        <dbReference type="ARBA" id="ARBA00022833"/>
    </source>
</evidence>
<dbReference type="Proteomes" id="UP000215383">
    <property type="component" value="Chromosome 1"/>
</dbReference>
<evidence type="ECO:0000256" key="18">
    <source>
        <dbReference type="PIRSR" id="PIRSR006769-3"/>
    </source>
</evidence>
<keyword evidence="10 15" id="KW-0521">NADP</keyword>
<dbReference type="AlphaFoldDB" id="A0A239TT53"/>
<keyword evidence="11 15" id="KW-0560">Oxidoreductase</keyword>
<keyword evidence="8 15" id="KW-0378">Hydrolase</keyword>
<dbReference type="SUPFAM" id="SSF53597">
    <property type="entry name" value="Dihydrofolate reductase-like"/>
    <property type="match status" value="1"/>
</dbReference>
<evidence type="ECO:0000256" key="5">
    <source>
        <dbReference type="ARBA" id="ARBA00007417"/>
    </source>
</evidence>
<feature type="binding site" evidence="17">
    <location>
        <position position="155"/>
    </location>
    <ligand>
        <name>NADP(+)</name>
        <dbReference type="ChEBI" id="CHEBI:58349"/>
    </ligand>
</feature>
<accession>A0A239TT53</accession>
<dbReference type="GO" id="GO:0008270">
    <property type="term" value="F:zinc ion binding"/>
    <property type="evidence" value="ECO:0007669"/>
    <property type="project" value="InterPro"/>
</dbReference>
<name>A0A239TT53_9FIRM</name>
<comment type="similarity">
    <text evidence="4 15">In the N-terminal section; belongs to the cytidine and deoxycytidylate deaminase family.</text>
</comment>
<keyword evidence="9 15" id="KW-0862">Zinc</keyword>
<dbReference type="GO" id="GO:0050661">
    <property type="term" value="F:NADP binding"/>
    <property type="evidence" value="ECO:0007669"/>
    <property type="project" value="InterPro"/>
</dbReference>
<dbReference type="NCBIfam" id="TIGR00326">
    <property type="entry name" value="eubact_ribD"/>
    <property type="match status" value="1"/>
</dbReference>
<sequence length="364" mass="39567">MSYNEKFMRLALELAANATGRTSPNPLVGAVVVKDNRVVGAGWHRKAGTPHAEVHALRQAGELARGAEVYVTLEPCSHYGKTPPCAKTLVEAGVKKVYAALLDPNPKVAGKGFKILQEAGIEVEYGFLEDEARRQNEVFLKWIEHNKPFIAMKAAMTLDGKIATATGQSKWITNETSRAYGYKLRDIYDGIMVGINTVKEDNPSLTARVEGGKNPIRIVLDSSLDIDLNANIIIDKAAPTIIAMTDRAERAKVSALEKMGIQVLIVDKDEDNRVDIVKLLDILGQQKICSILVEGGATLHGSLVEKGLVDRAYFFIAPKIIGGAMAKSPVMGKGILNLNQALELDEMEIEKLAGDILITGKVKR</sequence>
<protein>
    <recommendedName>
        <fullName evidence="15">Riboflavin biosynthesis protein RibD</fullName>
    </recommendedName>
    <domain>
        <recommendedName>
            <fullName evidence="15">Diaminohydroxyphosphoribosylaminopyrimidine deaminase</fullName>
            <shortName evidence="15">DRAP deaminase</shortName>
            <ecNumber evidence="15">3.5.4.26</ecNumber>
        </recommendedName>
        <alternativeName>
            <fullName evidence="15">Riboflavin-specific deaminase</fullName>
        </alternativeName>
    </domain>
    <domain>
        <recommendedName>
            <fullName evidence="15">5-amino-6-(5-phosphoribosylamino)uracil reductase</fullName>
            <ecNumber evidence="15">1.1.1.193</ecNumber>
        </recommendedName>
        <alternativeName>
            <fullName evidence="15">HTP reductase</fullName>
        </alternativeName>
    </domain>
</protein>
<dbReference type="PROSITE" id="PS00903">
    <property type="entry name" value="CYT_DCMP_DEAMINASES_1"/>
    <property type="match status" value="1"/>
</dbReference>
<reference evidence="20 21" key="1">
    <citation type="submission" date="2017-06" db="EMBL/GenBank/DDBJ databases">
        <authorList>
            <consortium name="Pathogen Informatics"/>
        </authorList>
    </citation>
    <scope>NUCLEOTIDE SEQUENCE [LARGE SCALE GENOMIC DNA]</scope>
    <source>
        <strain evidence="20 21">NCTC10570</strain>
    </source>
</reference>
<dbReference type="InterPro" id="IPR016193">
    <property type="entry name" value="Cytidine_deaminase-like"/>
</dbReference>
<dbReference type="PANTHER" id="PTHR38011">
    <property type="entry name" value="DIHYDROFOLATE REDUCTASE FAMILY PROTEIN (AFU_ORTHOLOGUE AFUA_8G06820)"/>
    <property type="match status" value="1"/>
</dbReference>
<comment type="catalytic activity">
    <reaction evidence="14 15">
        <text>2,5-diamino-6-hydroxy-4-(5-phosphoribosylamino)-pyrimidine + H2O + H(+) = 5-amino-6-(5-phospho-D-ribosylamino)uracil + NH4(+)</text>
        <dbReference type="Rhea" id="RHEA:21868"/>
        <dbReference type="ChEBI" id="CHEBI:15377"/>
        <dbReference type="ChEBI" id="CHEBI:15378"/>
        <dbReference type="ChEBI" id="CHEBI:28938"/>
        <dbReference type="ChEBI" id="CHEBI:58453"/>
        <dbReference type="ChEBI" id="CHEBI:58614"/>
        <dbReference type="EC" id="3.5.4.26"/>
    </reaction>
</comment>
<dbReference type="Gene3D" id="3.40.430.10">
    <property type="entry name" value="Dihydrofolate Reductase, subunit A"/>
    <property type="match status" value="1"/>
</dbReference>
<dbReference type="eggNOG" id="COG0117">
    <property type="taxonomic scope" value="Bacteria"/>
</dbReference>
<dbReference type="GO" id="GO:0008835">
    <property type="term" value="F:diaminohydroxyphosphoribosylaminopyrimidine deaminase activity"/>
    <property type="evidence" value="ECO:0007669"/>
    <property type="project" value="UniProtKB-EC"/>
</dbReference>
<dbReference type="InterPro" id="IPR002734">
    <property type="entry name" value="RibDG_C"/>
</dbReference>
<evidence type="ECO:0000256" key="16">
    <source>
        <dbReference type="PIRSR" id="PIRSR006769-1"/>
    </source>
</evidence>
<feature type="binding site" evidence="17">
    <location>
        <position position="197"/>
    </location>
    <ligand>
        <name>NADP(+)</name>
        <dbReference type="ChEBI" id="CHEBI:58349"/>
    </ligand>
</feature>
<proteinExistence type="inferred from homology"/>
<dbReference type="Pfam" id="PF00383">
    <property type="entry name" value="dCMP_cyt_deam_1"/>
    <property type="match status" value="1"/>
</dbReference>
<evidence type="ECO:0000256" key="2">
    <source>
        <dbReference type="ARBA" id="ARBA00004882"/>
    </source>
</evidence>